<evidence type="ECO:0000313" key="2">
    <source>
        <dbReference type="Proteomes" id="UP000050525"/>
    </source>
</evidence>
<gene>
    <name evidence="1" type="ORF">Y1Q_0017980</name>
</gene>
<keyword evidence="2" id="KW-1185">Reference proteome</keyword>
<dbReference type="EMBL" id="AKHW03004704">
    <property type="protein sequence ID" value="KYO29347.1"/>
    <property type="molecule type" value="Genomic_DNA"/>
</dbReference>
<dbReference type="AlphaFoldDB" id="A0A151MXV0"/>
<name>A0A151MXV0_ALLMI</name>
<comment type="caution">
    <text evidence="1">The sequence shown here is derived from an EMBL/GenBank/DDBJ whole genome shotgun (WGS) entry which is preliminary data.</text>
</comment>
<proteinExistence type="predicted"/>
<dbReference type="Proteomes" id="UP000050525">
    <property type="component" value="Unassembled WGS sequence"/>
</dbReference>
<sequence>MEPGLLTADGKTEAQKNATTLEAKFRKYFIYNGDSSLQLNHLLKSTFHQYGNLTYRTRSSAVESGLQFKTYNI</sequence>
<accession>A0A151MXV0</accession>
<protein>
    <submittedName>
        <fullName evidence="1">Uncharacterized protein</fullName>
    </submittedName>
</protein>
<organism evidence="1 2">
    <name type="scientific">Alligator mississippiensis</name>
    <name type="common">American alligator</name>
    <dbReference type="NCBI Taxonomy" id="8496"/>
    <lineage>
        <taxon>Eukaryota</taxon>
        <taxon>Metazoa</taxon>
        <taxon>Chordata</taxon>
        <taxon>Craniata</taxon>
        <taxon>Vertebrata</taxon>
        <taxon>Euteleostomi</taxon>
        <taxon>Archelosauria</taxon>
        <taxon>Archosauria</taxon>
        <taxon>Crocodylia</taxon>
        <taxon>Alligatoridae</taxon>
        <taxon>Alligatorinae</taxon>
        <taxon>Alligator</taxon>
    </lineage>
</organism>
<evidence type="ECO:0000313" key="1">
    <source>
        <dbReference type="EMBL" id="KYO29347.1"/>
    </source>
</evidence>
<reference evidence="1 2" key="1">
    <citation type="journal article" date="2012" name="Genome Biol.">
        <title>Sequencing three crocodilian genomes to illuminate the evolution of archosaurs and amniotes.</title>
        <authorList>
            <person name="St John J.A."/>
            <person name="Braun E.L."/>
            <person name="Isberg S.R."/>
            <person name="Miles L.G."/>
            <person name="Chong A.Y."/>
            <person name="Gongora J."/>
            <person name="Dalzell P."/>
            <person name="Moran C."/>
            <person name="Bed'hom B."/>
            <person name="Abzhanov A."/>
            <person name="Burgess S.C."/>
            <person name="Cooksey A.M."/>
            <person name="Castoe T.A."/>
            <person name="Crawford N.G."/>
            <person name="Densmore L.D."/>
            <person name="Drew J.C."/>
            <person name="Edwards S.V."/>
            <person name="Faircloth B.C."/>
            <person name="Fujita M.K."/>
            <person name="Greenwold M.J."/>
            <person name="Hoffmann F.G."/>
            <person name="Howard J.M."/>
            <person name="Iguchi T."/>
            <person name="Janes D.E."/>
            <person name="Khan S.Y."/>
            <person name="Kohno S."/>
            <person name="de Koning A.J."/>
            <person name="Lance S.L."/>
            <person name="McCarthy F.M."/>
            <person name="McCormack J.E."/>
            <person name="Merchant M.E."/>
            <person name="Peterson D.G."/>
            <person name="Pollock D.D."/>
            <person name="Pourmand N."/>
            <person name="Raney B.J."/>
            <person name="Roessler K.A."/>
            <person name="Sanford J.R."/>
            <person name="Sawyer R.H."/>
            <person name="Schmidt C.J."/>
            <person name="Triplett E.W."/>
            <person name="Tuberville T.D."/>
            <person name="Venegas-Anaya M."/>
            <person name="Howard J.T."/>
            <person name="Jarvis E.D."/>
            <person name="Guillette L.J.Jr."/>
            <person name="Glenn T.C."/>
            <person name="Green R.E."/>
            <person name="Ray D.A."/>
        </authorList>
    </citation>
    <scope>NUCLEOTIDE SEQUENCE [LARGE SCALE GENOMIC DNA]</scope>
    <source>
        <strain evidence="1">KSC_2009_1</strain>
    </source>
</reference>